<keyword evidence="2" id="KW-1185">Reference proteome</keyword>
<dbReference type="EMBL" id="CM000136">
    <property type="protein sequence ID" value="EEC67993.1"/>
    <property type="molecule type" value="Genomic_DNA"/>
</dbReference>
<organism evidence="1 2">
    <name type="scientific">Oryza sativa subsp. indica</name>
    <name type="common">Rice</name>
    <dbReference type="NCBI Taxonomy" id="39946"/>
    <lineage>
        <taxon>Eukaryota</taxon>
        <taxon>Viridiplantae</taxon>
        <taxon>Streptophyta</taxon>
        <taxon>Embryophyta</taxon>
        <taxon>Tracheophyta</taxon>
        <taxon>Spermatophyta</taxon>
        <taxon>Magnoliopsida</taxon>
        <taxon>Liliopsida</taxon>
        <taxon>Poales</taxon>
        <taxon>Poaceae</taxon>
        <taxon>BOP clade</taxon>
        <taxon>Oryzoideae</taxon>
        <taxon>Oryzeae</taxon>
        <taxon>Oryzinae</taxon>
        <taxon>Oryza</taxon>
        <taxon>Oryza sativa</taxon>
    </lineage>
</organism>
<dbReference type="HOGENOM" id="CLU_2578079_0_0_1"/>
<gene>
    <name evidence="1" type="ORF">OsI_35775</name>
</gene>
<accession>B8BK07</accession>
<evidence type="ECO:0000313" key="1">
    <source>
        <dbReference type="EMBL" id="EEC67993.1"/>
    </source>
</evidence>
<dbReference type="Gramene" id="BGIOSGA034163-TA">
    <property type="protein sequence ID" value="BGIOSGA034163-PA"/>
    <property type="gene ID" value="BGIOSGA034163"/>
</dbReference>
<protein>
    <submittedName>
        <fullName evidence="1">Uncharacterized protein</fullName>
    </submittedName>
</protein>
<proteinExistence type="predicted"/>
<evidence type="ECO:0000313" key="2">
    <source>
        <dbReference type="Proteomes" id="UP000007015"/>
    </source>
</evidence>
<dbReference type="Proteomes" id="UP000007015">
    <property type="component" value="Chromosome 11"/>
</dbReference>
<name>B8BK07_ORYSI</name>
<dbReference type="AlphaFoldDB" id="B8BK07"/>
<sequence length="81" mass="8818">MADFGLHAEVGPPMDGEMVHHKVPYPTGYEGGPVPRLLVYAMKLHRPPVQAIHVLRLALDWLGALPGELPAKGAPAREFTE</sequence>
<reference evidence="1 2" key="1">
    <citation type="journal article" date="2005" name="PLoS Biol.">
        <title>The genomes of Oryza sativa: a history of duplications.</title>
        <authorList>
            <person name="Yu J."/>
            <person name="Wang J."/>
            <person name="Lin W."/>
            <person name="Li S."/>
            <person name="Li H."/>
            <person name="Zhou J."/>
            <person name="Ni P."/>
            <person name="Dong W."/>
            <person name="Hu S."/>
            <person name="Zeng C."/>
            <person name="Zhang J."/>
            <person name="Zhang Y."/>
            <person name="Li R."/>
            <person name="Xu Z."/>
            <person name="Li S."/>
            <person name="Li X."/>
            <person name="Zheng H."/>
            <person name="Cong L."/>
            <person name="Lin L."/>
            <person name="Yin J."/>
            <person name="Geng J."/>
            <person name="Li G."/>
            <person name="Shi J."/>
            <person name="Liu J."/>
            <person name="Lv H."/>
            <person name="Li J."/>
            <person name="Wang J."/>
            <person name="Deng Y."/>
            <person name="Ran L."/>
            <person name="Shi X."/>
            <person name="Wang X."/>
            <person name="Wu Q."/>
            <person name="Li C."/>
            <person name="Ren X."/>
            <person name="Wang J."/>
            <person name="Wang X."/>
            <person name="Li D."/>
            <person name="Liu D."/>
            <person name="Zhang X."/>
            <person name="Ji Z."/>
            <person name="Zhao W."/>
            <person name="Sun Y."/>
            <person name="Zhang Z."/>
            <person name="Bao J."/>
            <person name="Han Y."/>
            <person name="Dong L."/>
            <person name="Ji J."/>
            <person name="Chen P."/>
            <person name="Wu S."/>
            <person name="Liu J."/>
            <person name="Xiao Y."/>
            <person name="Bu D."/>
            <person name="Tan J."/>
            <person name="Yang L."/>
            <person name="Ye C."/>
            <person name="Zhang J."/>
            <person name="Xu J."/>
            <person name="Zhou Y."/>
            <person name="Yu Y."/>
            <person name="Zhang B."/>
            <person name="Zhuang S."/>
            <person name="Wei H."/>
            <person name="Liu B."/>
            <person name="Lei M."/>
            <person name="Yu H."/>
            <person name="Li Y."/>
            <person name="Xu H."/>
            <person name="Wei S."/>
            <person name="He X."/>
            <person name="Fang L."/>
            <person name="Zhang Z."/>
            <person name="Zhang Y."/>
            <person name="Huang X."/>
            <person name="Su Z."/>
            <person name="Tong W."/>
            <person name="Li J."/>
            <person name="Tong Z."/>
            <person name="Li S."/>
            <person name="Ye J."/>
            <person name="Wang L."/>
            <person name="Fang L."/>
            <person name="Lei T."/>
            <person name="Chen C."/>
            <person name="Chen H."/>
            <person name="Xu Z."/>
            <person name="Li H."/>
            <person name="Huang H."/>
            <person name="Zhang F."/>
            <person name="Xu H."/>
            <person name="Li N."/>
            <person name="Zhao C."/>
            <person name="Li S."/>
            <person name="Dong L."/>
            <person name="Huang Y."/>
            <person name="Li L."/>
            <person name="Xi Y."/>
            <person name="Qi Q."/>
            <person name="Li W."/>
            <person name="Zhang B."/>
            <person name="Hu W."/>
            <person name="Zhang Y."/>
            <person name="Tian X."/>
            <person name="Jiao Y."/>
            <person name="Liang X."/>
            <person name="Jin J."/>
            <person name="Gao L."/>
            <person name="Zheng W."/>
            <person name="Hao B."/>
            <person name="Liu S."/>
            <person name="Wang W."/>
            <person name="Yuan L."/>
            <person name="Cao M."/>
            <person name="McDermott J."/>
            <person name="Samudrala R."/>
            <person name="Wang J."/>
            <person name="Wong G.K."/>
            <person name="Yang H."/>
        </authorList>
    </citation>
    <scope>NUCLEOTIDE SEQUENCE [LARGE SCALE GENOMIC DNA]</scope>
    <source>
        <strain evidence="2">cv. 93-11</strain>
    </source>
</reference>